<dbReference type="GO" id="GO:0015421">
    <property type="term" value="F:ABC-type oligopeptide transporter activity"/>
    <property type="evidence" value="ECO:0007669"/>
    <property type="project" value="TreeGrafter"/>
</dbReference>
<dbReference type="Proteomes" id="UP000030675">
    <property type="component" value="Unassembled WGS sequence"/>
</dbReference>
<evidence type="ECO:0000256" key="7">
    <source>
        <dbReference type="ARBA" id="ARBA00023136"/>
    </source>
</evidence>
<evidence type="ECO:0000256" key="6">
    <source>
        <dbReference type="ARBA" id="ARBA00022989"/>
    </source>
</evidence>
<dbReference type="AlphaFoldDB" id="V5ENP0"/>
<keyword evidence="3" id="KW-0547">Nucleotide-binding</keyword>
<evidence type="ECO:0000256" key="3">
    <source>
        <dbReference type="ARBA" id="ARBA00022741"/>
    </source>
</evidence>
<evidence type="ECO:0000313" key="13">
    <source>
        <dbReference type="Proteomes" id="UP000030675"/>
    </source>
</evidence>
<dbReference type="PROSITE" id="PS00211">
    <property type="entry name" value="ABC_TRANSPORTER_1"/>
    <property type="match status" value="1"/>
</dbReference>
<dbReference type="EMBL" id="DF196820">
    <property type="protein sequence ID" value="GAD31391.1"/>
    <property type="molecule type" value="Genomic_DNA"/>
</dbReference>
<dbReference type="GO" id="GO:0016887">
    <property type="term" value="F:ATP hydrolysis activity"/>
    <property type="evidence" value="ECO:0007669"/>
    <property type="project" value="InterPro"/>
</dbReference>
<accession>V5ENP0</accession>
<keyword evidence="5" id="KW-0067">ATP-binding</keyword>
<evidence type="ECO:0000259" key="11">
    <source>
        <dbReference type="PROSITE" id="PS50990"/>
    </source>
</evidence>
<dbReference type="eggNOG" id="COG2274">
    <property type="taxonomic scope" value="Bacteria"/>
</dbReference>
<dbReference type="InterPro" id="IPR033838">
    <property type="entry name" value="CvaB_peptidase"/>
</dbReference>
<dbReference type="PANTHER" id="PTHR43394:SF1">
    <property type="entry name" value="ATP-BINDING CASSETTE SUB-FAMILY B MEMBER 10, MITOCHONDRIAL"/>
    <property type="match status" value="1"/>
</dbReference>
<keyword evidence="7 8" id="KW-0472">Membrane</keyword>
<feature type="transmembrane region" description="Helical" evidence="8">
    <location>
        <begin position="286"/>
        <end position="308"/>
    </location>
</feature>
<evidence type="ECO:0000256" key="5">
    <source>
        <dbReference type="ARBA" id="ARBA00022840"/>
    </source>
</evidence>
<evidence type="ECO:0000259" key="10">
    <source>
        <dbReference type="PROSITE" id="PS50929"/>
    </source>
</evidence>
<dbReference type="InterPro" id="IPR005074">
    <property type="entry name" value="Peptidase_C39"/>
</dbReference>
<keyword evidence="4" id="KW-0378">Hydrolase</keyword>
<dbReference type="GO" id="GO:0006508">
    <property type="term" value="P:proteolysis"/>
    <property type="evidence" value="ECO:0007669"/>
    <property type="project" value="InterPro"/>
</dbReference>
<protein>
    <submittedName>
        <fullName evidence="12">Colicin V secretion</fullName>
    </submittedName>
</protein>
<sequence length="698" mass="78503">MSKPTIVDVIDLISYSGKRNVPLIMQSEVSECGLACLAMISSFYGYKINLSPLRKKITLDSNGINLKQLMNVANQLHFSSRALQCSLNEIEQLSLPCILHWNMDHFVVLTRVTKNTIFINDPAFGKRKIHRKEFSDSFTGIALELTPTTSFKKQDVRVVMKINQLWEKITGLKRALISLLALSLILQSAALLLPYYMQWVVDNVLLSNDTSLLIVLAFGFSLLTIIQSGVSAFRSWLVLRFSSSLNLYMGANLFHHLIHIPMSYFEKRHIGDVVSRFGSLSAIREMLATGLVEAVIDGIMASIVLIMLYVYSPLLATIALGFVLLSFLVQLAFYYPNRRITEESIVAEAKEDTSFLESIRAIQTIKLFSHETSRQNLWLNRYAEVINTNIRLGKLDIAETTFNSLIFGLESILVIYFGALIVIDGELTVGMLLAFIAYKGQFTTSITNFIDNILSFKLLGLHLERLSDITLQKTELNNTNYAAPLSAVKGDIRLESIYFRYTDSSEWVLQNVNLEVKSGDSIAIVGASGCGKTTLLKIILGLLKPTSGRIYLDGVDINQLGLNEYRQHFGAVMQNDLLFSGTLFENITLFESNYDEDKLTECCRLACIFEDIAKLPMKYHSLVGDMGSNFSGGQLQRLFLARALYKEPKILCLDESTSHLDEKNELFINDNIKKLTMTRIIIAHRPETIASVNVVYEL</sequence>
<evidence type="ECO:0000259" key="9">
    <source>
        <dbReference type="PROSITE" id="PS50893"/>
    </source>
</evidence>
<dbReference type="Pfam" id="PF00664">
    <property type="entry name" value="ABC_membrane"/>
    <property type="match status" value="1"/>
</dbReference>
<dbReference type="InterPro" id="IPR003593">
    <property type="entry name" value="AAA+_ATPase"/>
</dbReference>
<dbReference type="InterPro" id="IPR039421">
    <property type="entry name" value="Type_1_exporter"/>
</dbReference>
<dbReference type="CDD" id="cd18567">
    <property type="entry name" value="ABC_6TM_CvaB_RaxB_like"/>
    <property type="match status" value="1"/>
</dbReference>
<dbReference type="InterPro" id="IPR003439">
    <property type="entry name" value="ABC_transporter-like_ATP-bd"/>
</dbReference>
<name>V5ENP0_PHOLE</name>
<dbReference type="RefSeq" id="WP_023934231.1">
    <property type="nucleotide sequence ID" value="NZ_DF196820.1"/>
</dbReference>
<dbReference type="PANTHER" id="PTHR43394">
    <property type="entry name" value="ATP-DEPENDENT PERMEASE MDL1, MITOCHONDRIAL"/>
    <property type="match status" value="1"/>
</dbReference>
<keyword evidence="2 8" id="KW-0812">Transmembrane</keyword>
<evidence type="ECO:0000256" key="2">
    <source>
        <dbReference type="ARBA" id="ARBA00022692"/>
    </source>
</evidence>
<dbReference type="InterPro" id="IPR027417">
    <property type="entry name" value="P-loop_NTPase"/>
</dbReference>
<dbReference type="GO" id="GO:0008234">
    <property type="term" value="F:cysteine-type peptidase activity"/>
    <property type="evidence" value="ECO:0007669"/>
    <property type="project" value="InterPro"/>
</dbReference>
<feature type="domain" description="ABC transporter" evidence="9">
    <location>
        <begin position="492"/>
        <end position="698"/>
    </location>
</feature>
<feature type="transmembrane region" description="Helical" evidence="8">
    <location>
        <begin position="175"/>
        <end position="197"/>
    </location>
</feature>
<feature type="transmembrane region" description="Helical" evidence="8">
    <location>
        <begin position="314"/>
        <end position="335"/>
    </location>
</feature>
<dbReference type="Gene3D" id="1.20.1560.10">
    <property type="entry name" value="ABC transporter type 1, transmembrane domain"/>
    <property type="match status" value="1"/>
</dbReference>
<reference evidence="13" key="1">
    <citation type="submission" date="2012-12" db="EMBL/GenBank/DDBJ databases">
        <title>Genome Sequence of Photobacterium leiognathi lrivu.4.1.</title>
        <authorList>
            <person name="Urbanczyk H."/>
            <person name="Ogura Y."/>
            <person name="Hayashi T."/>
            <person name="Dunlap P.V."/>
        </authorList>
    </citation>
    <scope>NUCLEOTIDE SEQUENCE [LARGE SCALE GENOMIC DNA]</scope>
    <source>
        <strain evidence="13">lrivu.4.1</strain>
    </source>
</reference>
<dbReference type="Gene3D" id="3.90.70.10">
    <property type="entry name" value="Cysteine proteinases"/>
    <property type="match status" value="1"/>
</dbReference>
<dbReference type="InterPro" id="IPR017871">
    <property type="entry name" value="ABC_transporter-like_CS"/>
</dbReference>
<dbReference type="Pfam" id="PF03412">
    <property type="entry name" value="Peptidase_C39"/>
    <property type="match status" value="1"/>
</dbReference>
<dbReference type="HOGENOM" id="CLU_000604_84_3_6"/>
<dbReference type="PROSITE" id="PS50893">
    <property type="entry name" value="ABC_TRANSPORTER_2"/>
    <property type="match status" value="1"/>
</dbReference>
<evidence type="ECO:0000256" key="1">
    <source>
        <dbReference type="ARBA" id="ARBA00004651"/>
    </source>
</evidence>
<gene>
    <name evidence="12" type="ORF">PLEI_3051</name>
</gene>
<feature type="domain" description="ABC transmembrane type-1" evidence="10">
    <location>
        <begin position="179"/>
        <end position="458"/>
    </location>
</feature>
<keyword evidence="6 8" id="KW-1133">Transmembrane helix</keyword>
<dbReference type="SUPFAM" id="SSF90123">
    <property type="entry name" value="ABC transporter transmembrane region"/>
    <property type="match status" value="1"/>
</dbReference>
<organism evidence="12 13">
    <name type="scientific">Photobacterium leiognathi lrivu.4.1</name>
    <dbReference type="NCBI Taxonomy" id="1248232"/>
    <lineage>
        <taxon>Bacteria</taxon>
        <taxon>Pseudomonadati</taxon>
        <taxon>Pseudomonadota</taxon>
        <taxon>Gammaproteobacteria</taxon>
        <taxon>Vibrionales</taxon>
        <taxon>Vibrionaceae</taxon>
        <taxon>Photobacterium</taxon>
    </lineage>
</organism>
<evidence type="ECO:0000256" key="4">
    <source>
        <dbReference type="ARBA" id="ARBA00022801"/>
    </source>
</evidence>
<dbReference type="CDD" id="cd02419">
    <property type="entry name" value="Peptidase_C39C"/>
    <property type="match status" value="1"/>
</dbReference>
<dbReference type="Gene3D" id="3.40.50.300">
    <property type="entry name" value="P-loop containing nucleotide triphosphate hydrolases"/>
    <property type="match status" value="1"/>
</dbReference>
<evidence type="ECO:0000256" key="8">
    <source>
        <dbReference type="SAM" id="Phobius"/>
    </source>
</evidence>
<dbReference type="InterPro" id="IPR036640">
    <property type="entry name" value="ABC1_TM_sf"/>
</dbReference>
<dbReference type="GO" id="GO:0005524">
    <property type="term" value="F:ATP binding"/>
    <property type="evidence" value="ECO:0007669"/>
    <property type="project" value="UniProtKB-KW"/>
</dbReference>
<dbReference type="SUPFAM" id="SSF52540">
    <property type="entry name" value="P-loop containing nucleoside triphosphate hydrolases"/>
    <property type="match status" value="1"/>
</dbReference>
<dbReference type="PROSITE" id="PS50929">
    <property type="entry name" value="ABC_TM1F"/>
    <property type="match status" value="1"/>
</dbReference>
<comment type="subcellular location">
    <subcellularLocation>
        <location evidence="1">Cell membrane</location>
        <topology evidence="1">Multi-pass membrane protein</topology>
    </subcellularLocation>
</comment>
<evidence type="ECO:0000313" key="12">
    <source>
        <dbReference type="EMBL" id="GAD31391.1"/>
    </source>
</evidence>
<dbReference type="SMART" id="SM00382">
    <property type="entry name" value="AAA"/>
    <property type="match status" value="1"/>
</dbReference>
<dbReference type="PROSITE" id="PS50990">
    <property type="entry name" value="PEPTIDASE_C39"/>
    <property type="match status" value="1"/>
</dbReference>
<feature type="domain" description="Peptidase C39" evidence="11">
    <location>
        <begin position="26"/>
        <end position="145"/>
    </location>
</feature>
<dbReference type="Pfam" id="PF00005">
    <property type="entry name" value="ABC_tran"/>
    <property type="match status" value="1"/>
</dbReference>
<dbReference type="GO" id="GO:0005886">
    <property type="term" value="C:plasma membrane"/>
    <property type="evidence" value="ECO:0007669"/>
    <property type="project" value="UniProtKB-SubCell"/>
</dbReference>
<feature type="transmembrane region" description="Helical" evidence="8">
    <location>
        <begin position="212"/>
        <end position="233"/>
    </location>
</feature>
<dbReference type="InterPro" id="IPR011527">
    <property type="entry name" value="ABC1_TM_dom"/>
</dbReference>
<proteinExistence type="predicted"/>